<proteinExistence type="inferred from homology"/>
<dbReference type="Gene3D" id="3.10.50.40">
    <property type="match status" value="1"/>
</dbReference>
<comment type="similarity">
    <text evidence="2 6">Belongs to the FKBP-type PPIase family.</text>
</comment>
<protein>
    <recommendedName>
        <fullName evidence="6">Peptidyl-prolyl cis-trans isomerase</fullName>
        <ecNumber evidence="6">5.2.1.8</ecNumber>
    </recommendedName>
</protein>
<dbReference type="Pfam" id="PF01346">
    <property type="entry name" value="FKBP_N"/>
    <property type="match status" value="1"/>
</dbReference>
<sequence>MKKLGFLPRAVAVALVVLGLSSCAPPSSADAEKHKKESLKFLVENEKKPGVLSTASGLQYMILDEGTGISPKATDTVTVKYRGSLISGQEFDSGENVSFPLNGVIRGWTEGLQLMKEGAKYRFFIPPKLAYGKSGVGRVIPPNSALIFDVELVKVNSTD</sequence>
<accession>A0A250KSR0</accession>
<feature type="chain" id="PRO_5013372609" description="Peptidyl-prolyl cis-trans isomerase" evidence="7">
    <location>
        <begin position="30"/>
        <end position="159"/>
    </location>
</feature>
<dbReference type="PANTHER" id="PTHR43811:SF19">
    <property type="entry name" value="39 KDA FK506-BINDING NUCLEAR PROTEIN"/>
    <property type="match status" value="1"/>
</dbReference>
<dbReference type="InterPro" id="IPR001179">
    <property type="entry name" value="PPIase_FKBP_dom"/>
</dbReference>
<dbReference type="Proteomes" id="UP000266313">
    <property type="component" value="Chromosome"/>
</dbReference>
<evidence type="ECO:0000313" key="9">
    <source>
        <dbReference type="EMBL" id="BBA34576.1"/>
    </source>
</evidence>
<evidence type="ECO:0000256" key="3">
    <source>
        <dbReference type="ARBA" id="ARBA00023110"/>
    </source>
</evidence>
<dbReference type="Pfam" id="PF00254">
    <property type="entry name" value="FKBP_C"/>
    <property type="match status" value="1"/>
</dbReference>
<dbReference type="InterPro" id="IPR046357">
    <property type="entry name" value="PPIase_dom_sf"/>
</dbReference>
<dbReference type="SUPFAM" id="SSF54534">
    <property type="entry name" value="FKBP-like"/>
    <property type="match status" value="1"/>
</dbReference>
<dbReference type="EMBL" id="AP017928">
    <property type="protein sequence ID" value="BBA34576.1"/>
    <property type="molecule type" value="Genomic_DNA"/>
</dbReference>
<evidence type="ECO:0000256" key="6">
    <source>
        <dbReference type="RuleBase" id="RU003915"/>
    </source>
</evidence>
<evidence type="ECO:0000256" key="1">
    <source>
        <dbReference type="ARBA" id="ARBA00000971"/>
    </source>
</evidence>
<name>A0A250KSR0_9GAMM</name>
<dbReference type="RefSeq" id="WP_119629955.1">
    <property type="nucleotide sequence ID" value="NZ_AP017928.1"/>
</dbReference>
<keyword evidence="10" id="KW-1185">Reference proteome</keyword>
<reference evidence="9 10" key="1">
    <citation type="submission" date="2016-12" db="EMBL/GenBank/DDBJ databases">
        <title>Genome sequencing of Methylocaldum marinum.</title>
        <authorList>
            <person name="Takeuchi M."/>
            <person name="Kamagata Y."/>
            <person name="Hiraoka S."/>
            <person name="Oshima K."/>
            <person name="Hattori M."/>
            <person name="Iwasaki W."/>
        </authorList>
    </citation>
    <scope>NUCLEOTIDE SEQUENCE [LARGE SCALE GENOMIC DNA]</scope>
    <source>
        <strain evidence="9 10">S8</strain>
    </source>
</reference>
<dbReference type="GO" id="GO:0006457">
    <property type="term" value="P:protein folding"/>
    <property type="evidence" value="ECO:0007669"/>
    <property type="project" value="InterPro"/>
</dbReference>
<dbReference type="AlphaFoldDB" id="A0A250KSR0"/>
<evidence type="ECO:0000256" key="7">
    <source>
        <dbReference type="SAM" id="SignalP"/>
    </source>
</evidence>
<gene>
    <name evidence="9" type="ORF">sS8_2628</name>
</gene>
<keyword evidence="4 5" id="KW-0413">Isomerase</keyword>
<dbReference type="OrthoDB" id="9814548at2"/>
<dbReference type="KEGG" id="mmai:sS8_2628"/>
<dbReference type="EC" id="5.2.1.8" evidence="6"/>
<evidence type="ECO:0000256" key="4">
    <source>
        <dbReference type="ARBA" id="ARBA00023235"/>
    </source>
</evidence>
<comment type="catalytic activity">
    <reaction evidence="1 5 6">
        <text>[protein]-peptidylproline (omega=180) = [protein]-peptidylproline (omega=0)</text>
        <dbReference type="Rhea" id="RHEA:16237"/>
        <dbReference type="Rhea" id="RHEA-COMP:10747"/>
        <dbReference type="Rhea" id="RHEA-COMP:10748"/>
        <dbReference type="ChEBI" id="CHEBI:83833"/>
        <dbReference type="ChEBI" id="CHEBI:83834"/>
        <dbReference type="EC" id="5.2.1.8"/>
    </reaction>
</comment>
<evidence type="ECO:0000256" key="2">
    <source>
        <dbReference type="ARBA" id="ARBA00006577"/>
    </source>
</evidence>
<feature type="signal peptide" evidence="7">
    <location>
        <begin position="1"/>
        <end position="29"/>
    </location>
</feature>
<dbReference type="PANTHER" id="PTHR43811">
    <property type="entry name" value="FKBP-TYPE PEPTIDYL-PROLYL CIS-TRANS ISOMERASE FKPA"/>
    <property type="match status" value="1"/>
</dbReference>
<dbReference type="GO" id="GO:0003755">
    <property type="term" value="F:peptidyl-prolyl cis-trans isomerase activity"/>
    <property type="evidence" value="ECO:0007669"/>
    <property type="project" value="UniProtKB-UniRule"/>
</dbReference>
<dbReference type="InterPro" id="IPR000774">
    <property type="entry name" value="PPIase_FKBP_N"/>
</dbReference>
<dbReference type="PROSITE" id="PS50059">
    <property type="entry name" value="FKBP_PPIASE"/>
    <property type="match status" value="1"/>
</dbReference>
<feature type="domain" description="PPIase FKBP-type" evidence="8">
    <location>
        <begin position="74"/>
        <end position="156"/>
    </location>
</feature>
<keyword evidence="7" id="KW-0732">Signal</keyword>
<evidence type="ECO:0000313" key="10">
    <source>
        <dbReference type="Proteomes" id="UP000266313"/>
    </source>
</evidence>
<organism evidence="9 10">
    <name type="scientific">Methylocaldum marinum</name>
    <dbReference type="NCBI Taxonomy" id="1432792"/>
    <lineage>
        <taxon>Bacteria</taxon>
        <taxon>Pseudomonadati</taxon>
        <taxon>Pseudomonadota</taxon>
        <taxon>Gammaproteobacteria</taxon>
        <taxon>Methylococcales</taxon>
        <taxon>Methylococcaceae</taxon>
        <taxon>Methylocaldum</taxon>
    </lineage>
</organism>
<evidence type="ECO:0000256" key="5">
    <source>
        <dbReference type="PROSITE-ProRule" id="PRU00277"/>
    </source>
</evidence>
<keyword evidence="3 5" id="KW-0697">Rotamase</keyword>
<dbReference type="PROSITE" id="PS51257">
    <property type="entry name" value="PROKAR_LIPOPROTEIN"/>
    <property type="match status" value="1"/>
</dbReference>
<evidence type="ECO:0000259" key="8">
    <source>
        <dbReference type="PROSITE" id="PS50059"/>
    </source>
</evidence>